<reference evidence="9 10" key="1">
    <citation type="submission" date="2021-11" db="EMBL/GenBank/DDBJ databases">
        <title>Black yeast isolated from Biological Soil Crust.</title>
        <authorList>
            <person name="Kurbessoian T."/>
        </authorList>
    </citation>
    <scope>NUCLEOTIDE SEQUENCE [LARGE SCALE GENOMIC DNA]</scope>
    <source>
        <strain evidence="9 10">CCFEE 5522</strain>
    </source>
</reference>
<dbReference type="InterPro" id="IPR033370">
    <property type="entry name" value="COG1"/>
</dbReference>
<keyword evidence="10" id="KW-1185">Reference proteome</keyword>
<evidence type="ECO:0000256" key="8">
    <source>
        <dbReference type="SAM" id="MobiDB-lite"/>
    </source>
</evidence>
<sequence>MANQVPDPRLLNSWEDAFQYPLPVVRKLEQQLRKNIDDNRQKLRSLVGASYRDLLGTAEKIIEMDAQMQAVEGHLGDIGRKCNARAVERASDNYARMSKTLSGTDSERLQTMAQTKVLRSALSVAARTIKAGGDALLVSKLLVLARLLHKGVSESADPPPILDDLRRKLALLRRKLLSYIERALVKPDTERSSLAHTLCAYSLVSSSAPKDVLRHFLQARFQQLEASSETPSEASVTAMLDLYKQTLLDTRALFPRLFAEALSHLSNVSLLQDKQLVTMFELNIDVYGIWIPEDVRSFTPWVRHEQLTTAEVANGLASWAKQARAAVLTAAKDCVRREDDAHAVLDIRKKVLSQYLTLSTNSRDGNHSEAIGNLRDIFLERLEELAADRARCVGYNVIVTDQPSQQQPSHMWELALSDIGLNGGAVHFRQEVVDRRHGRGVQIRASVDKLDTWMSGLDAFWRLTQQMRSTKWDDVLDLDFDGLSDGTSIQDDLSKLDTHRLQDWFREAASRALHEMYSWVEQKAASDVQAAVLIRLLREIDQRRLILTDRFGVSTLETSSPEAVGKLHRRIAETVSETALQQYTTSVRKRLAPAVALWDGSTPLPVQPSPATFKLLASLHKSMSAAGDDFWSPAAVNALRSLLNEKLAYVLYPSPSADGGQGPPLTNGHAAATEDSANGTSEVASDEQPADESTRHKLLQTLFDAMYLQCITSSKELSPRDQGLQTLVGSIKGQLELDDASSGRLRKSANEYWKRTYLLFGLLATGSN</sequence>
<evidence type="ECO:0000256" key="7">
    <source>
        <dbReference type="ARBA" id="ARBA00023136"/>
    </source>
</evidence>
<evidence type="ECO:0000256" key="6">
    <source>
        <dbReference type="ARBA" id="ARBA00023034"/>
    </source>
</evidence>
<evidence type="ECO:0000256" key="2">
    <source>
        <dbReference type="ARBA" id="ARBA00006653"/>
    </source>
</evidence>
<proteinExistence type="inferred from homology"/>
<dbReference type="GO" id="GO:0015031">
    <property type="term" value="P:protein transport"/>
    <property type="evidence" value="ECO:0007669"/>
    <property type="project" value="UniProtKB-KW"/>
</dbReference>
<dbReference type="GO" id="GO:0006891">
    <property type="term" value="P:intra-Golgi vesicle-mediated transport"/>
    <property type="evidence" value="ECO:0007669"/>
    <property type="project" value="InterPro"/>
</dbReference>
<dbReference type="GO" id="GO:0000139">
    <property type="term" value="C:Golgi membrane"/>
    <property type="evidence" value="ECO:0007669"/>
    <property type="project" value="UniProtKB-SubCell"/>
</dbReference>
<dbReference type="PANTHER" id="PTHR31658">
    <property type="entry name" value="CONSERVED OLIGOMERIC GOLGI COMPLEX SUBUNIT 1"/>
    <property type="match status" value="1"/>
</dbReference>
<dbReference type="GO" id="GO:0017119">
    <property type="term" value="C:Golgi transport complex"/>
    <property type="evidence" value="ECO:0007669"/>
    <property type="project" value="InterPro"/>
</dbReference>
<keyword evidence="5" id="KW-0653">Protein transport</keyword>
<protein>
    <recommendedName>
        <fullName evidence="3">Conserved oligomeric Golgi complex subunit 1</fullName>
    </recommendedName>
</protein>
<gene>
    <name evidence="9" type="ORF">LTR36_000170</name>
</gene>
<evidence type="ECO:0000256" key="1">
    <source>
        <dbReference type="ARBA" id="ARBA00004395"/>
    </source>
</evidence>
<dbReference type="Proteomes" id="UP001324427">
    <property type="component" value="Unassembled WGS sequence"/>
</dbReference>
<evidence type="ECO:0000256" key="3">
    <source>
        <dbReference type="ARBA" id="ARBA00020978"/>
    </source>
</evidence>
<evidence type="ECO:0000313" key="9">
    <source>
        <dbReference type="EMBL" id="KAK4550591.1"/>
    </source>
</evidence>
<evidence type="ECO:0000313" key="10">
    <source>
        <dbReference type="Proteomes" id="UP001324427"/>
    </source>
</evidence>
<keyword evidence="6" id="KW-0333">Golgi apparatus</keyword>
<evidence type="ECO:0000256" key="5">
    <source>
        <dbReference type="ARBA" id="ARBA00022927"/>
    </source>
</evidence>
<accession>A0AAV9JXS8</accession>
<comment type="subcellular location">
    <subcellularLocation>
        <location evidence="1">Golgi apparatus membrane</location>
        <topology evidence="1">Peripheral membrane protein</topology>
    </subcellularLocation>
</comment>
<evidence type="ECO:0000256" key="4">
    <source>
        <dbReference type="ARBA" id="ARBA00022448"/>
    </source>
</evidence>
<dbReference type="Pfam" id="PF08700">
    <property type="entry name" value="VPS51_Exo84_N"/>
    <property type="match status" value="1"/>
</dbReference>
<name>A0AAV9JXS8_9PEZI</name>
<comment type="similarity">
    <text evidence="2">Belongs to the COG1 family.</text>
</comment>
<dbReference type="AlphaFoldDB" id="A0AAV9JXS8"/>
<organism evidence="9 10">
    <name type="scientific">Oleoguttula mirabilis</name>
    <dbReference type="NCBI Taxonomy" id="1507867"/>
    <lineage>
        <taxon>Eukaryota</taxon>
        <taxon>Fungi</taxon>
        <taxon>Dikarya</taxon>
        <taxon>Ascomycota</taxon>
        <taxon>Pezizomycotina</taxon>
        <taxon>Dothideomycetes</taxon>
        <taxon>Dothideomycetidae</taxon>
        <taxon>Mycosphaerellales</taxon>
        <taxon>Teratosphaeriaceae</taxon>
        <taxon>Oleoguttula</taxon>
    </lineage>
</organism>
<dbReference type="PANTHER" id="PTHR31658:SF0">
    <property type="entry name" value="CONSERVED OLIGOMERIC GOLGI COMPLEX SUBUNIT 1"/>
    <property type="match status" value="1"/>
</dbReference>
<keyword evidence="7" id="KW-0472">Membrane</keyword>
<dbReference type="EMBL" id="JAVFHQ010000001">
    <property type="protein sequence ID" value="KAK4550591.1"/>
    <property type="molecule type" value="Genomic_DNA"/>
</dbReference>
<keyword evidence="4" id="KW-0813">Transport</keyword>
<comment type="caution">
    <text evidence="9">The sequence shown here is derived from an EMBL/GenBank/DDBJ whole genome shotgun (WGS) entry which is preliminary data.</text>
</comment>
<feature type="region of interest" description="Disordered" evidence="8">
    <location>
        <begin position="659"/>
        <end position="693"/>
    </location>
</feature>